<evidence type="ECO:0000256" key="2">
    <source>
        <dbReference type="ARBA" id="ARBA00022475"/>
    </source>
</evidence>
<feature type="domain" description="ABC3 transporter permease C-terminal" evidence="8">
    <location>
        <begin position="268"/>
        <end position="386"/>
    </location>
</feature>
<name>A0A402A8S3_9CHLR</name>
<dbReference type="Proteomes" id="UP000287352">
    <property type="component" value="Unassembled WGS sequence"/>
</dbReference>
<feature type="transmembrane region" description="Helical" evidence="7">
    <location>
        <begin position="21"/>
        <end position="42"/>
    </location>
</feature>
<feature type="transmembrane region" description="Helical" evidence="7">
    <location>
        <begin position="310"/>
        <end position="336"/>
    </location>
</feature>
<keyword evidence="3 7" id="KW-0812">Transmembrane</keyword>
<feature type="domain" description="MacB-like periplasmic core" evidence="9">
    <location>
        <begin position="438"/>
        <end position="613"/>
    </location>
</feature>
<evidence type="ECO:0000256" key="7">
    <source>
        <dbReference type="SAM" id="Phobius"/>
    </source>
</evidence>
<comment type="similarity">
    <text evidence="6">Belongs to the ABC-4 integral membrane protein family.</text>
</comment>
<dbReference type="EMBL" id="BIFR01000002">
    <property type="protein sequence ID" value="GCE15552.1"/>
    <property type="molecule type" value="Genomic_DNA"/>
</dbReference>
<dbReference type="GO" id="GO:0022857">
    <property type="term" value="F:transmembrane transporter activity"/>
    <property type="evidence" value="ECO:0007669"/>
    <property type="project" value="TreeGrafter"/>
</dbReference>
<gene>
    <name evidence="10" type="ORF">KTT_54110</name>
</gene>
<evidence type="ECO:0000256" key="1">
    <source>
        <dbReference type="ARBA" id="ARBA00004651"/>
    </source>
</evidence>
<dbReference type="GO" id="GO:0005886">
    <property type="term" value="C:plasma membrane"/>
    <property type="evidence" value="ECO:0007669"/>
    <property type="project" value="UniProtKB-SubCell"/>
</dbReference>
<keyword evidence="4 7" id="KW-1133">Transmembrane helix</keyword>
<accession>A0A402A8S3</accession>
<dbReference type="InterPro" id="IPR003838">
    <property type="entry name" value="ABC3_permease_C"/>
</dbReference>
<dbReference type="InterPro" id="IPR050250">
    <property type="entry name" value="Macrolide_Exporter_MacB"/>
</dbReference>
<dbReference type="RefSeq" id="WP_126582996.1">
    <property type="nucleotide sequence ID" value="NZ_BIFR01000002.1"/>
</dbReference>
<keyword evidence="2" id="KW-1003">Cell membrane</keyword>
<feature type="transmembrane region" description="Helical" evidence="7">
    <location>
        <begin position="262"/>
        <end position="289"/>
    </location>
</feature>
<sequence length="803" mass="86573">MKRGSVLLRKSLADVTRRKGRSMLVILGIFLGVLGLTAVNVANDTFGRQFLSIVAPTDVPNATFTVANLPSSVLTDLPHVANVETVEVRTQIDANWRLADGRSASLELNGYQRWQTTQLNTFHLTSGRWPGPGEVVMASRDRFVQSVTPGDRVSIVRPTGQIVVLRVVGLAYTVEQSPAQAVAYMSAEGLRQLVAGSTPDNKLSPSLTSEILIKMHDQSFNGVEVTYAILTSLLKAAHVTVSGSHRFSTAGQQETQLGITGFLTVLLVLASIALLLVCVMILNTVNMLLTEQMKAIGTMKALGGTRWRIIQGYLVSIGLYALVGTAPGLGLGLLLCSQVTTIVANQAQLDLPPFQIAPWVILVSITVGLLVPVFSALGPLWMGTSIPVCQAMAAYGVSPGKRQHASAWGRRVHWVPQTVWLGVREIFRRPGRATLTLFALTISGAMFLAVQVANESIGTTLFHERNLYIYDMRVGLASNLVVSRQLRSQIQALPDVAQITPSDTRTFVMTSGGELLIDALPTTRQVYQPHVLSGHWLTNQGQPSLVLSDTAAQRLHLQLGEDVTFRLEIPQAQSIRWKIVGIVHELAYASSNASSTVRLGMAFTTLDTFQTLANLPADGPPNIWIFAHDHGPQALQQLRKQVVTIFEQAHVQVNLDTPVLDQAAQLDPTVTVYALLDTVAILVALVGILSLSNTLAASVLERRTEIGILRSLGATGRRIGLVFWIESLVLALIAWCIGVAIGLPGGAVLVEMLNTFAGPFDTIFNPGVVVVTLLFVVAVSIISSVGPALSAARLPIGEMLRYE</sequence>
<dbReference type="InterPro" id="IPR025857">
    <property type="entry name" value="MacB_PCD"/>
</dbReference>
<evidence type="ECO:0000313" key="11">
    <source>
        <dbReference type="Proteomes" id="UP000287352"/>
    </source>
</evidence>
<comment type="subcellular location">
    <subcellularLocation>
        <location evidence="1">Cell membrane</location>
        <topology evidence="1">Multi-pass membrane protein</topology>
    </subcellularLocation>
</comment>
<evidence type="ECO:0000313" key="10">
    <source>
        <dbReference type="EMBL" id="GCE15552.1"/>
    </source>
</evidence>
<dbReference type="Pfam" id="PF02687">
    <property type="entry name" value="FtsX"/>
    <property type="match status" value="2"/>
</dbReference>
<proteinExistence type="inferred from homology"/>
<dbReference type="AlphaFoldDB" id="A0A402A8S3"/>
<evidence type="ECO:0000256" key="6">
    <source>
        <dbReference type="ARBA" id="ARBA00038076"/>
    </source>
</evidence>
<feature type="transmembrane region" description="Helical" evidence="7">
    <location>
        <begin position="679"/>
        <end position="700"/>
    </location>
</feature>
<dbReference type="OrthoDB" id="9780560at2"/>
<evidence type="ECO:0000256" key="5">
    <source>
        <dbReference type="ARBA" id="ARBA00023136"/>
    </source>
</evidence>
<keyword evidence="5 7" id="KW-0472">Membrane</keyword>
<reference evidence="11" key="1">
    <citation type="submission" date="2018-12" db="EMBL/GenBank/DDBJ databases">
        <title>Tengunoibacter tsumagoiensis gen. nov., sp. nov., Dictyobacter kobayashii sp. nov., D. alpinus sp. nov., and D. joshuensis sp. nov. and description of Dictyobacteraceae fam. nov. within the order Ktedonobacterales isolated from Tengu-no-mugimeshi.</title>
        <authorList>
            <person name="Wang C.M."/>
            <person name="Zheng Y."/>
            <person name="Sakai Y."/>
            <person name="Toyoda A."/>
            <person name="Minakuchi Y."/>
            <person name="Abe K."/>
            <person name="Yokota A."/>
            <person name="Yabe S."/>
        </authorList>
    </citation>
    <scope>NUCLEOTIDE SEQUENCE [LARGE SCALE GENOMIC DNA]</scope>
    <source>
        <strain evidence="11">Uno3</strain>
    </source>
</reference>
<comment type="caution">
    <text evidence="10">The sequence shown here is derived from an EMBL/GenBank/DDBJ whole genome shotgun (WGS) entry which is preliminary data.</text>
</comment>
<feature type="domain" description="ABC3 transporter permease C-terminal" evidence="8">
    <location>
        <begin position="679"/>
        <end position="795"/>
    </location>
</feature>
<feature type="transmembrane region" description="Helical" evidence="7">
    <location>
        <begin position="356"/>
        <end position="377"/>
    </location>
</feature>
<feature type="transmembrane region" description="Helical" evidence="7">
    <location>
        <begin position="721"/>
        <end position="743"/>
    </location>
</feature>
<keyword evidence="11" id="KW-1185">Reference proteome</keyword>
<evidence type="ECO:0000256" key="4">
    <source>
        <dbReference type="ARBA" id="ARBA00022989"/>
    </source>
</evidence>
<protein>
    <submittedName>
        <fullName evidence="10">ABC transporter permease</fullName>
    </submittedName>
</protein>
<feature type="transmembrane region" description="Helical" evidence="7">
    <location>
        <begin position="433"/>
        <end position="453"/>
    </location>
</feature>
<dbReference type="Pfam" id="PF12704">
    <property type="entry name" value="MacB_PCD"/>
    <property type="match status" value="1"/>
</dbReference>
<feature type="transmembrane region" description="Helical" evidence="7">
    <location>
        <begin position="763"/>
        <end position="789"/>
    </location>
</feature>
<dbReference type="PANTHER" id="PTHR30572:SF4">
    <property type="entry name" value="ABC TRANSPORTER PERMEASE YTRF"/>
    <property type="match status" value="1"/>
</dbReference>
<evidence type="ECO:0000259" key="9">
    <source>
        <dbReference type="Pfam" id="PF12704"/>
    </source>
</evidence>
<organism evidence="10 11">
    <name type="scientific">Tengunoibacter tsumagoiensis</name>
    <dbReference type="NCBI Taxonomy" id="2014871"/>
    <lineage>
        <taxon>Bacteria</taxon>
        <taxon>Bacillati</taxon>
        <taxon>Chloroflexota</taxon>
        <taxon>Ktedonobacteria</taxon>
        <taxon>Ktedonobacterales</taxon>
        <taxon>Dictyobacteraceae</taxon>
        <taxon>Tengunoibacter</taxon>
    </lineage>
</organism>
<evidence type="ECO:0000259" key="8">
    <source>
        <dbReference type="Pfam" id="PF02687"/>
    </source>
</evidence>
<evidence type="ECO:0000256" key="3">
    <source>
        <dbReference type="ARBA" id="ARBA00022692"/>
    </source>
</evidence>
<dbReference type="PANTHER" id="PTHR30572">
    <property type="entry name" value="MEMBRANE COMPONENT OF TRANSPORTER-RELATED"/>
    <property type="match status" value="1"/>
</dbReference>